<organism evidence="1 2">
    <name type="scientific">Triangularia verruculosa</name>
    <dbReference type="NCBI Taxonomy" id="2587418"/>
    <lineage>
        <taxon>Eukaryota</taxon>
        <taxon>Fungi</taxon>
        <taxon>Dikarya</taxon>
        <taxon>Ascomycota</taxon>
        <taxon>Pezizomycotina</taxon>
        <taxon>Sordariomycetes</taxon>
        <taxon>Sordariomycetidae</taxon>
        <taxon>Sordariales</taxon>
        <taxon>Podosporaceae</taxon>
        <taxon>Triangularia</taxon>
    </lineage>
</organism>
<proteinExistence type="predicted"/>
<evidence type="ECO:0000313" key="1">
    <source>
        <dbReference type="EMBL" id="KAK4202261.1"/>
    </source>
</evidence>
<accession>A0AAN6XMD5</accession>
<sequence length="129" mass="14429">MLVADWPPVIKQFEPHRVRRRSLVAGEAGVADARQGRRPTSFGLLLLFGRTGPARHKPPSNRFRALAYAPAPGCDNAAAKNRQRMSPLLLSLVERIEHHHPPSLFQGPEHMFLQPLMGRVALMCVPKAW</sequence>
<reference evidence="1" key="1">
    <citation type="journal article" date="2023" name="Mol. Phylogenet. Evol.">
        <title>Genome-scale phylogeny and comparative genomics of the fungal order Sordariales.</title>
        <authorList>
            <person name="Hensen N."/>
            <person name="Bonometti L."/>
            <person name="Westerberg I."/>
            <person name="Brannstrom I.O."/>
            <person name="Guillou S."/>
            <person name="Cros-Aarteil S."/>
            <person name="Calhoun S."/>
            <person name="Haridas S."/>
            <person name="Kuo A."/>
            <person name="Mondo S."/>
            <person name="Pangilinan J."/>
            <person name="Riley R."/>
            <person name="LaButti K."/>
            <person name="Andreopoulos B."/>
            <person name="Lipzen A."/>
            <person name="Chen C."/>
            <person name="Yan M."/>
            <person name="Daum C."/>
            <person name="Ng V."/>
            <person name="Clum A."/>
            <person name="Steindorff A."/>
            <person name="Ohm R.A."/>
            <person name="Martin F."/>
            <person name="Silar P."/>
            <person name="Natvig D.O."/>
            <person name="Lalanne C."/>
            <person name="Gautier V."/>
            <person name="Ament-Velasquez S.L."/>
            <person name="Kruys A."/>
            <person name="Hutchinson M.I."/>
            <person name="Powell A.J."/>
            <person name="Barry K."/>
            <person name="Miller A.N."/>
            <person name="Grigoriev I.V."/>
            <person name="Debuchy R."/>
            <person name="Gladieux P."/>
            <person name="Hiltunen Thoren M."/>
            <person name="Johannesson H."/>
        </authorList>
    </citation>
    <scope>NUCLEOTIDE SEQUENCE</scope>
    <source>
        <strain evidence="1">CBS 315.58</strain>
    </source>
</reference>
<gene>
    <name evidence="1" type="ORF">QBC40DRAFT_322133</name>
</gene>
<dbReference type="EMBL" id="MU863899">
    <property type="protein sequence ID" value="KAK4202261.1"/>
    <property type="molecule type" value="Genomic_DNA"/>
</dbReference>
<keyword evidence="2" id="KW-1185">Reference proteome</keyword>
<comment type="caution">
    <text evidence="1">The sequence shown here is derived from an EMBL/GenBank/DDBJ whole genome shotgun (WGS) entry which is preliminary data.</text>
</comment>
<name>A0AAN6XMD5_9PEZI</name>
<reference evidence="1" key="2">
    <citation type="submission" date="2023-05" db="EMBL/GenBank/DDBJ databases">
        <authorList>
            <consortium name="Lawrence Berkeley National Laboratory"/>
            <person name="Steindorff A."/>
            <person name="Hensen N."/>
            <person name="Bonometti L."/>
            <person name="Westerberg I."/>
            <person name="Brannstrom I.O."/>
            <person name="Guillou S."/>
            <person name="Cros-Aarteil S."/>
            <person name="Calhoun S."/>
            <person name="Haridas S."/>
            <person name="Kuo A."/>
            <person name="Mondo S."/>
            <person name="Pangilinan J."/>
            <person name="Riley R."/>
            <person name="Labutti K."/>
            <person name="Andreopoulos B."/>
            <person name="Lipzen A."/>
            <person name="Chen C."/>
            <person name="Yanf M."/>
            <person name="Daum C."/>
            <person name="Ng V."/>
            <person name="Clum A."/>
            <person name="Ohm R."/>
            <person name="Martin F."/>
            <person name="Silar P."/>
            <person name="Natvig D."/>
            <person name="Lalanne C."/>
            <person name="Gautier V."/>
            <person name="Ament-Velasquez S.L."/>
            <person name="Kruys A."/>
            <person name="Hutchinson M.I."/>
            <person name="Powell A.J."/>
            <person name="Barry K."/>
            <person name="Miller A.N."/>
            <person name="Grigoriev I.V."/>
            <person name="Debuchy R."/>
            <person name="Gladieux P."/>
            <person name="Thoren M.H."/>
            <person name="Johannesson H."/>
        </authorList>
    </citation>
    <scope>NUCLEOTIDE SEQUENCE</scope>
    <source>
        <strain evidence="1">CBS 315.58</strain>
    </source>
</reference>
<protein>
    <submittedName>
        <fullName evidence="1">Uncharacterized protein</fullName>
    </submittedName>
</protein>
<evidence type="ECO:0000313" key="2">
    <source>
        <dbReference type="Proteomes" id="UP001303160"/>
    </source>
</evidence>
<dbReference type="AlphaFoldDB" id="A0AAN6XMD5"/>
<dbReference type="Proteomes" id="UP001303160">
    <property type="component" value="Unassembled WGS sequence"/>
</dbReference>